<reference evidence="3 4" key="1">
    <citation type="submission" date="2018-06" db="EMBL/GenBank/DDBJ databases">
        <title>Complete Genomes of Monosporascus.</title>
        <authorList>
            <person name="Robinson A.J."/>
            <person name="Natvig D.O."/>
        </authorList>
    </citation>
    <scope>NUCLEOTIDE SEQUENCE [LARGE SCALE GENOMIC DNA]</scope>
    <source>
        <strain evidence="3 4">CBS 609.92</strain>
    </source>
</reference>
<feature type="chain" id="PRO_5045227261" evidence="2">
    <location>
        <begin position="24"/>
        <end position="177"/>
    </location>
</feature>
<evidence type="ECO:0000256" key="1">
    <source>
        <dbReference type="SAM" id="MobiDB-lite"/>
    </source>
</evidence>
<proteinExistence type="predicted"/>
<name>A0ABY0GWG8_9PEZI</name>
<evidence type="ECO:0000313" key="3">
    <source>
        <dbReference type="EMBL" id="RYO78724.1"/>
    </source>
</evidence>
<keyword evidence="2" id="KW-0732">Signal</keyword>
<organism evidence="3 4">
    <name type="scientific">Monosporascus cannonballus</name>
    <dbReference type="NCBI Taxonomy" id="155416"/>
    <lineage>
        <taxon>Eukaryota</taxon>
        <taxon>Fungi</taxon>
        <taxon>Dikarya</taxon>
        <taxon>Ascomycota</taxon>
        <taxon>Pezizomycotina</taxon>
        <taxon>Sordariomycetes</taxon>
        <taxon>Xylariomycetidae</taxon>
        <taxon>Xylariales</taxon>
        <taxon>Xylariales incertae sedis</taxon>
        <taxon>Monosporascus</taxon>
    </lineage>
</organism>
<feature type="compositionally biased region" description="Acidic residues" evidence="1">
    <location>
        <begin position="166"/>
        <end position="177"/>
    </location>
</feature>
<gene>
    <name evidence="3" type="ORF">DL762_008544</name>
</gene>
<feature type="compositionally biased region" description="Low complexity" evidence="1">
    <location>
        <begin position="130"/>
        <end position="139"/>
    </location>
</feature>
<feature type="signal peptide" evidence="2">
    <location>
        <begin position="1"/>
        <end position="23"/>
    </location>
</feature>
<accession>A0ABY0GWG8</accession>
<dbReference type="EMBL" id="QJNS01000365">
    <property type="protein sequence ID" value="RYO78724.1"/>
    <property type="molecule type" value="Genomic_DNA"/>
</dbReference>
<keyword evidence="4" id="KW-1185">Reference proteome</keyword>
<protein>
    <submittedName>
        <fullName evidence="3">Uncharacterized protein</fullName>
    </submittedName>
</protein>
<evidence type="ECO:0000313" key="4">
    <source>
        <dbReference type="Proteomes" id="UP000294003"/>
    </source>
</evidence>
<dbReference type="Proteomes" id="UP000294003">
    <property type="component" value="Unassembled WGS sequence"/>
</dbReference>
<comment type="caution">
    <text evidence="3">The sequence shown here is derived from an EMBL/GenBank/DDBJ whole genome shotgun (WGS) entry which is preliminary data.</text>
</comment>
<sequence>MEFTGASLLAALALASSFPGTLALGAGNATAVANGTYLDENDFAGSLNKEVEGLMFGLGVCSFNVDSLVGLGLDDRYSWRTINPTVKRASHGNKRVVLRKLLCENANADDPVIEDDIDEHVKSEENAVQGGEEAAQNEKAAAEEEVAATGVEGAESDEKLAGEDIAQAEEDANANAT</sequence>
<feature type="region of interest" description="Disordered" evidence="1">
    <location>
        <begin position="123"/>
        <end position="177"/>
    </location>
</feature>
<evidence type="ECO:0000256" key="2">
    <source>
        <dbReference type="SAM" id="SignalP"/>
    </source>
</evidence>